<dbReference type="PROSITE" id="PS51186">
    <property type="entry name" value="GNAT"/>
    <property type="match status" value="1"/>
</dbReference>
<dbReference type="RefSeq" id="WP_188784921.1">
    <property type="nucleotide sequence ID" value="NZ_BMNI01000010.1"/>
</dbReference>
<proteinExistence type="predicted"/>
<protein>
    <recommendedName>
        <fullName evidence="3">N-acetyltransferase domain-containing protein</fullName>
    </recommendedName>
</protein>
<dbReference type="CDD" id="cd04301">
    <property type="entry name" value="NAT_SF"/>
    <property type="match status" value="1"/>
</dbReference>
<sequence length="125" mass="13587">MKPTLTPDEYVALRAAVEWPTMSAERAAEALRDSLATATERDDNSRLIGLARAIGDGFYVVIVDVMVHPDEQENGVAHRLLERLLAHEQVEGAGHLSLFAAPDATGLYESFGFEAGGGVYMRLTE</sequence>
<feature type="domain" description="N-acetyltransferase" evidence="3">
    <location>
        <begin position="1"/>
        <end position="125"/>
    </location>
</feature>
<organism evidence="4 5">
    <name type="scientific">Nocardioides phosphati</name>
    <dbReference type="NCBI Taxonomy" id="1867775"/>
    <lineage>
        <taxon>Bacteria</taxon>
        <taxon>Bacillati</taxon>
        <taxon>Actinomycetota</taxon>
        <taxon>Actinomycetes</taxon>
        <taxon>Propionibacteriales</taxon>
        <taxon>Nocardioidaceae</taxon>
        <taxon>Nocardioides</taxon>
    </lineage>
</organism>
<dbReference type="SUPFAM" id="SSF55729">
    <property type="entry name" value="Acyl-CoA N-acyltransferases (Nat)"/>
    <property type="match status" value="1"/>
</dbReference>
<keyword evidence="1" id="KW-0808">Transferase</keyword>
<evidence type="ECO:0000313" key="5">
    <source>
        <dbReference type="Proteomes" id="UP000655410"/>
    </source>
</evidence>
<evidence type="ECO:0000313" key="4">
    <source>
        <dbReference type="EMBL" id="GGO93045.1"/>
    </source>
</evidence>
<dbReference type="InterPro" id="IPR000182">
    <property type="entry name" value="GNAT_dom"/>
</dbReference>
<dbReference type="InterPro" id="IPR045039">
    <property type="entry name" value="NSI-like"/>
</dbReference>
<comment type="caution">
    <text evidence="4">The sequence shown here is derived from an EMBL/GenBank/DDBJ whole genome shotgun (WGS) entry which is preliminary data.</text>
</comment>
<dbReference type="Pfam" id="PF13673">
    <property type="entry name" value="Acetyltransf_10"/>
    <property type="match status" value="1"/>
</dbReference>
<dbReference type="EMBL" id="BMNI01000010">
    <property type="protein sequence ID" value="GGO93045.1"/>
    <property type="molecule type" value="Genomic_DNA"/>
</dbReference>
<accession>A0ABQ2NEA7</accession>
<keyword evidence="5" id="KW-1185">Reference proteome</keyword>
<evidence type="ECO:0000256" key="2">
    <source>
        <dbReference type="ARBA" id="ARBA00023315"/>
    </source>
</evidence>
<dbReference type="PANTHER" id="PTHR43626:SF4">
    <property type="entry name" value="GCN5-RELATED N-ACETYLTRANSFERASE 2, CHLOROPLASTIC"/>
    <property type="match status" value="1"/>
</dbReference>
<reference evidence="5" key="1">
    <citation type="journal article" date="2019" name="Int. J. Syst. Evol. Microbiol.">
        <title>The Global Catalogue of Microorganisms (GCM) 10K type strain sequencing project: providing services to taxonomists for standard genome sequencing and annotation.</title>
        <authorList>
            <consortium name="The Broad Institute Genomics Platform"/>
            <consortium name="The Broad Institute Genome Sequencing Center for Infectious Disease"/>
            <person name="Wu L."/>
            <person name="Ma J."/>
        </authorList>
    </citation>
    <scope>NUCLEOTIDE SEQUENCE [LARGE SCALE GENOMIC DNA]</scope>
    <source>
        <strain evidence="5">CGMCC 4.7371</strain>
    </source>
</reference>
<evidence type="ECO:0000259" key="3">
    <source>
        <dbReference type="PROSITE" id="PS51186"/>
    </source>
</evidence>
<evidence type="ECO:0000256" key="1">
    <source>
        <dbReference type="ARBA" id="ARBA00022679"/>
    </source>
</evidence>
<dbReference type="PANTHER" id="PTHR43626">
    <property type="entry name" value="ACYL-COA N-ACYLTRANSFERASE"/>
    <property type="match status" value="1"/>
</dbReference>
<dbReference type="InterPro" id="IPR016181">
    <property type="entry name" value="Acyl_CoA_acyltransferase"/>
</dbReference>
<dbReference type="Proteomes" id="UP000655410">
    <property type="component" value="Unassembled WGS sequence"/>
</dbReference>
<dbReference type="Gene3D" id="3.40.630.30">
    <property type="match status" value="1"/>
</dbReference>
<name>A0ABQ2NEA7_9ACTN</name>
<gene>
    <name evidence="4" type="ORF">GCM10011584_30820</name>
</gene>
<keyword evidence="2" id="KW-0012">Acyltransferase</keyword>